<dbReference type="GO" id="GO:0004932">
    <property type="term" value="F:mating-type factor pheromone receptor activity"/>
    <property type="evidence" value="ECO:0007669"/>
    <property type="project" value="InterPro"/>
</dbReference>
<organism evidence="3 4">
    <name type="scientific">Ophiocordyceps polyrhachis-furcata BCC 54312</name>
    <dbReference type="NCBI Taxonomy" id="1330021"/>
    <lineage>
        <taxon>Eukaryota</taxon>
        <taxon>Fungi</taxon>
        <taxon>Dikarya</taxon>
        <taxon>Ascomycota</taxon>
        <taxon>Pezizomycotina</taxon>
        <taxon>Sordariomycetes</taxon>
        <taxon>Hypocreomycetidae</taxon>
        <taxon>Hypocreales</taxon>
        <taxon>Ophiocordycipitaceae</taxon>
        <taxon>Ophiocordyceps</taxon>
    </lineage>
</organism>
<keyword evidence="2" id="KW-0812">Transmembrane</keyword>
<keyword evidence="2" id="KW-1133">Transmembrane helix</keyword>
<name>A0A367LE41_9HYPO</name>
<dbReference type="AlphaFoldDB" id="A0A367LE41"/>
<dbReference type="STRING" id="1330021.A0A367LE41"/>
<feature type="transmembrane region" description="Helical" evidence="2">
    <location>
        <begin position="58"/>
        <end position="79"/>
    </location>
</feature>
<dbReference type="Gene3D" id="1.10.287.920">
    <property type="entry name" value="Pheromone alpha factor receptor"/>
    <property type="match status" value="1"/>
</dbReference>
<accession>A0A367LE41</accession>
<feature type="compositionally biased region" description="Low complexity" evidence="1">
    <location>
        <begin position="319"/>
        <end position="330"/>
    </location>
</feature>
<proteinExistence type="predicted"/>
<evidence type="ECO:0000256" key="1">
    <source>
        <dbReference type="SAM" id="MobiDB-lite"/>
    </source>
</evidence>
<dbReference type="InterPro" id="IPR000366">
    <property type="entry name" value="GPCR_STE2"/>
</dbReference>
<evidence type="ECO:0000313" key="3">
    <source>
        <dbReference type="EMBL" id="RCI12502.1"/>
    </source>
</evidence>
<dbReference type="PANTHER" id="PTHR28009:SF1">
    <property type="entry name" value="PHEROMONE ALPHA FACTOR RECEPTOR"/>
    <property type="match status" value="1"/>
</dbReference>
<feature type="region of interest" description="Disordered" evidence="1">
    <location>
        <begin position="314"/>
        <end position="362"/>
    </location>
</feature>
<evidence type="ECO:0000313" key="4">
    <source>
        <dbReference type="Proteomes" id="UP000253664"/>
    </source>
</evidence>
<dbReference type="PRINTS" id="PR00250">
    <property type="entry name" value="GPCRSTE2"/>
</dbReference>
<dbReference type="GO" id="GO:0000750">
    <property type="term" value="P:pheromone-dependent signal transduction involved in conjugation with cellular fusion"/>
    <property type="evidence" value="ECO:0007669"/>
    <property type="project" value="TreeGrafter"/>
</dbReference>
<protein>
    <recommendedName>
        <fullName evidence="5">Pheromone receptor</fullName>
    </recommendedName>
</protein>
<keyword evidence="2" id="KW-0472">Membrane</keyword>
<dbReference type="Pfam" id="PF02116">
    <property type="entry name" value="STE2"/>
    <property type="match status" value="1"/>
</dbReference>
<evidence type="ECO:0000256" key="2">
    <source>
        <dbReference type="SAM" id="Phobius"/>
    </source>
</evidence>
<evidence type="ECO:0008006" key="5">
    <source>
        <dbReference type="Google" id="ProtNLM"/>
    </source>
</evidence>
<comment type="caution">
    <text evidence="3">The sequence shown here is derived from an EMBL/GenBank/DDBJ whole genome shotgun (WGS) entry which is preliminary data.</text>
</comment>
<keyword evidence="4" id="KW-1185">Reference proteome</keyword>
<dbReference type="InterPro" id="IPR027458">
    <property type="entry name" value="STE2_TM1-TM2_sf"/>
</dbReference>
<dbReference type="CDD" id="cd14939">
    <property type="entry name" value="7tmD_STE2"/>
    <property type="match status" value="1"/>
</dbReference>
<feature type="transmembrane region" description="Helical" evidence="2">
    <location>
        <begin position="173"/>
        <end position="197"/>
    </location>
</feature>
<feature type="transmembrane region" description="Helical" evidence="2">
    <location>
        <begin position="217"/>
        <end position="237"/>
    </location>
</feature>
<gene>
    <name evidence="3" type="ORF">L249_0601</name>
</gene>
<dbReference type="GO" id="GO:0038038">
    <property type="term" value="C:G protein-coupled receptor homodimeric complex"/>
    <property type="evidence" value="ECO:0007669"/>
    <property type="project" value="TreeGrafter"/>
</dbReference>
<dbReference type="Proteomes" id="UP000253664">
    <property type="component" value="Unassembled WGS sequence"/>
</dbReference>
<dbReference type="OrthoDB" id="5402633at2759"/>
<dbReference type="EMBL" id="LKCN02000007">
    <property type="protein sequence ID" value="RCI12502.1"/>
    <property type="molecule type" value="Genomic_DNA"/>
</dbReference>
<sequence length="393" mass="42714">MVYVPAEPASILSELPPKPTPGFDPWSQTVAFYGSDAKTIIGVPLSAVDNFSDETASMSISAGVQIGACTISLAALLILTPKAKLRRPMAVLQIIALVLVLARSGFQASDFVAPTVHFYIWWATDYAGVPRGVTYKTLASHVVTMFVNIAVEAALMNQAWTMVTLWPAMVRKALIVTSAFVAAALVSLRILFAVMLSRADLMGWPRSSLSWIMTTTLIANTLSIFWFCAVFNVKLVLHIVSNRGLLPAARKLTSMEVLVMTNGILMVIPVVFAGLEWGHFRNFEPAFLTNSSVAIILPLGTLAAQRMGTFPTNAHYRNPSAAPESASSASQRFRAGHPSFRKPSLSNSSGSPCEPAQVARQSRVDDAFDLELRRIDSEAFTMDQKMGQRCEDV</sequence>
<dbReference type="PANTHER" id="PTHR28009">
    <property type="entry name" value="PHEROMONE ALPHA FACTOR RECEPTOR"/>
    <property type="match status" value="1"/>
</dbReference>
<feature type="transmembrane region" description="Helical" evidence="2">
    <location>
        <begin position="257"/>
        <end position="275"/>
    </location>
</feature>
<reference evidence="3 4" key="1">
    <citation type="journal article" date="2015" name="BMC Genomics">
        <title>Insights from the genome of Ophiocordyceps polyrhachis-furcata to pathogenicity and host specificity in insect fungi.</title>
        <authorList>
            <person name="Wichadakul D."/>
            <person name="Kobmoo N."/>
            <person name="Ingsriswang S."/>
            <person name="Tangphatsornruang S."/>
            <person name="Chantasingh D."/>
            <person name="Luangsa-ard J.J."/>
            <person name="Eurwilaichitr L."/>
        </authorList>
    </citation>
    <scope>NUCLEOTIDE SEQUENCE [LARGE SCALE GENOMIC DNA]</scope>
    <source>
        <strain evidence="3 4">BCC 54312</strain>
    </source>
</reference>